<comment type="similarity">
    <text evidence="9">Belongs to the AAA ATPase family. AFG2 subfamily.</text>
</comment>
<keyword evidence="7" id="KW-0067">ATP-binding</keyword>
<evidence type="ECO:0000256" key="2">
    <source>
        <dbReference type="ARBA" id="ARBA00012554"/>
    </source>
</evidence>
<dbReference type="Gene3D" id="3.40.50.300">
    <property type="entry name" value="P-loop containing nucleotide triphosphate hydrolases"/>
    <property type="match status" value="2"/>
</dbReference>
<dbReference type="InterPro" id="IPR003960">
    <property type="entry name" value="ATPase_AAA_CS"/>
</dbReference>
<dbReference type="Gene3D" id="1.10.8.60">
    <property type="match status" value="2"/>
</dbReference>
<feature type="region of interest" description="Disordered" evidence="10">
    <location>
        <begin position="276"/>
        <end position="319"/>
    </location>
</feature>
<dbReference type="OrthoDB" id="27435at2759"/>
<keyword evidence="6" id="KW-0378">Hydrolase</keyword>
<evidence type="ECO:0000256" key="7">
    <source>
        <dbReference type="ARBA" id="ARBA00022840"/>
    </source>
</evidence>
<dbReference type="Gene3D" id="2.40.40.20">
    <property type="match status" value="1"/>
</dbReference>
<keyword evidence="5" id="KW-0547">Nucleotide-binding</keyword>
<dbReference type="PROSITE" id="PS00674">
    <property type="entry name" value="AAA"/>
    <property type="match status" value="2"/>
</dbReference>
<feature type="domain" description="AAA+ ATPase" evidence="11">
    <location>
        <begin position="384"/>
        <end position="523"/>
    </location>
</feature>
<dbReference type="AlphaFoldDB" id="A0A6P8GYA6"/>
<dbReference type="CDD" id="cd19503">
    <property type="entry name" value="RecA-like_CDC48_NLV2_r1-like"/>
    <property type="match status" value="1"/>
</dbReference>
<sequence>MSSKKNKGKSKKASDGDNSSLKNSEDADNSVVGGNCSNGALSVTDFIEKADEKVPKRCRSLLAQLSLNTMKSAGVCIGRPALLTTSTGQQEVCLAWPVGAFPSRKVGLTKSTQTSLRVKPGNGVFLHPVTGPILQAEDIELSLSQEDSALNVEEFSTFLLRTLDGRIVLPGNTLSVTFFGRSCSVTVEKVKGVDGLTLERTFSQGEADATCPDESSTSSSLFVSLQLSLLNLEDQDQRMSVSTPSKPSVPALSTPLRPGAPAPCVPLWVDSPLPAMPHTPDALADSLASPEQDGTPGQKQLDSDAPTAPPGGASGSDTFYCVSASTRLRFRDRQREEREQEASELPAVTYSMIGGLSSQLDTIRETIELPLKHPELFKRYGIPAPRGVLLHGPPGTGKTMIGRAIANEVGAHMTVINGPEIISKFYGETEARLRQIFAEASQRRPAIIFIDELDALCPKREGAQNEVEKRVVASLLTLMDGIGSEGHAGQLLVLGATNRPHALDPALRRPGRFDKELEVGVPGAVERADILRKLLRSMPCLLSQQEVLELADVAHGYVGADLAAVCKEAGLHALRRASGTGSLLSDAEVMDVITVTLSDLQKAMSEVKPSAMREVAVDVPKVRWSDVGGMAEVKLKLKQAVEWPLRHPDAFTRMGIKPPKGVLLYGPPGCSKTMIAKALANESGLNFLAIKGPELLSKYVGESERAVREVFRKARAVSPSIVFFDEIDALAVERGSSSGSSGVGDRVLAQLLTEMDGIEQLKDVTVLAATNRPDMIDKALMRPGRLDRIVYVPLPDADTRREIFTLQFRSMPVDADVLADDLVALTEKYSGAEITAVCREAALLALQEDIKAQRITRSHFEGALRAVKPRVPDSLIQSYINYQRQSGQPL</sequence>
<organism evidence="12 13">
    <name type="scientific">Clupea harengus</name>
    <name type="common">Atlantic herring</name>
    <dbReference type="NCBI Taxonomy" id="7950"/>
    <lineage>
        <taxon>Eukaryota</taxon>
        <taxon>Metazoa</taxon>
        <taxon>Chordata</taxon>
        <taxon>Craniata</taxon>
        <taxon>Vertebrata</taxon>
        <taxon>Euteleostomi</taxon>
        <taxon>Actinopterygii</taxon>
        <taxon>Neopterygii</taxon>
        <taxon>Teleostei</taxon>
        <taxon>Clupei</taxon>
        <taxon>Clupeiformes</taxon>
        <taxon>Clupeoidei</taxon>
        <taxon>Clupeidae</taxon>
        <taxon>Clupea</taxon>
    </lineage>
</organism>
<evidence type="ECO:0000256" key="6">
    <source>
        <dbReference type="ARBA" id="ARBA00022801"/>
    </source>
</evidence>
<evidence type="ECO:0000256" key="3">
    <source>
        <dbReference type="ARBA" id="ARBA00022490"/>
    </source>
</evidence>
<evidence type="ECO:0000313" key="12">
    <source>
        <dbReference type="Proteomes" id="UP000515152"/>
    </source>
</evidence>
<dbReference type="GO" id="GO:0005524">
    <property type="term" value="F:ATP binding"/>
    <property type="evidence" value="ECO:0007669"/>
    <property type="project" value="UniProtKB-KW"/>
</dbReference>
<dbReference type="InterPro" id="IPR027417">
    <property type="entry name" value="P-loop_NTPase"/>
</dbReference>
<dbReference type="GO" id="GO:0005737">
    <property type="term" value="C:cytoplasm"/>
    <property type="evidence" value="ECO:0007669"/>
    <property type="project" value="UniProtKB-SubCell"/>
</dbReference>
<dbReference type="FunFam" id="1.10.8.60:FF:000069">
    <property type="entry name" value="spermatogenesis-associated protein 5 isoform X1"/>
    <property type="match status" value="1"/>
</dbReference>
<feature type="domain" description="AAA+ ATPase" evidence="11">
    <location>
        <begin position="658"/>
        <end position="796"/>
    </location>
</feature>
<name>A0A6P8GYA6_CLUHA</name>
<evidence type="ECO:0000313" key="13">
    <source>
        <dbReference type="RefSeq" id="XP_031443468.1"/>
    </source>
</evidence>
<dbReference type="SMART" id="SM00382">
    <property type="entry name" value="AAA"/>
    <property type="match status" value="2"/>
</dbReference>
<dbReference type="Pfam" id="PF00004">
    <property type="entry name" value="AAA"/>
    <property type="match status" value="2"/>
</dbReference>
<keyword evidence="3" id="KW-0963">Cytoplasm</keyword>
<accession>A0A6P8GYA6</accession>
<proteinExistence type="inferred from homology"/>
<dbReference type="CDD" id="cd19511">
    <property type="entry name" value="RecA-like_CDC48_r2-like"/>
    <property type="match status" value="1"/>
</dbReference>
<dbReference type="EC" id="3.6.4.10" evidence="2"/>
<feature type="region of interest" description="Disordered" evidence="10">
    <location>
        <begin position="1"/>
        <end position="30"/>
    </location>
</feature>
<evidence type="ECO:0000256" key="9">
    <source>
        <dbReference type="ARBA" id="ARBA00061477"/>
    </source>
</evidence>
<evidence type="ECO:0000259" key="11">
    <source>
        <dbReference type="SMART" id="SM00382"/>
    </source>
</evidence>
<evidence type="ECO:0000256" key="8">
    <source>
        <dbReference type="ARBA" id="ARBA00023186"/>
    </source>
</evidence>
<keyword evidence="12" id="KW-1185">Reference proteome</keyword>
<dbReference type="InterPro" id="IPR009010">
    <property type="entry name" value="Asp_de-COase-like_dom_sf"/>
</dbReference>
<dbReference type="FunFam" id="3.40.50.300:FF:000567">
    <property type="entry name" value="ATPase, AAA family protein"/>
    <property type="match status" value="1"/>
</dbReference>
<evidence type="ECO:0000256" key="5">
    <source>
        <dbReference type="ARBA" id="ARBA00022741"/>
    </source>
</evidence>
<dbReference type="InterPro" id="IPR003959">
    <property type="entry name" value="ATPase_AAA_core"/>
</dbReference>
<gene>
    <name evidence="13" type="primary">spata5</name>
</gene>
<protein>
    <recommendedName>
        <fullName evidence="2">non-chaperonin molecular chaperone ATPase</fullName>
        <ecNumber evidence="2">3.6.4.10</ecNumber>
    </recommendedName>
</protein>
<keyword evidence="8" id="KW-0143">Chaperone</keyword>
<dbReference type="CTD" id="166378"/>
<dbReference type="FunFam" id="3.40.50.300:FF:000012">
    <property type="entry name" value="Transitional endoplasmic reticulum ATPase"/>
    <property type="match status" value="1"/>
</dbReference>
<reference evidence="13" key="1">
    <citation type="submission" date="2025-08" db="UniProtKB">
        <authorList>
            <consortium name="RefSeq"/>
        </authorList>
    </citation>
    <scope>IDENTIFICATION</scope>
</reference>
<dbReference type="Pfam" id="PF17862">
    <property type="entry name" value="AAA_lid_3"/>
    <property type="match status" value="2"/>
</dbReference>
<dbReference type="InterPro" id="IPR050168">
    <property type="entry name" value="AAA_ATPase_domain"/>
</dbReference>
<dbReference type="PANTHER" id="PTHR23077">
    <property type="entry name" value="AAA-FAMILY ATPASE"/>
    <property type="match status" value="1"/>
</dbReference>
<feature type="region of interest" description="Disordered" evidence="10">
    <location>
        <begin position="236"/>
        <end position="257"/>
    </location>
</feature>
<evidence type="ECO:0000256" key="4">
    <source>
        <dbReference type="ARBA" id="ARBA00022737"/>
    </source>
</evidence>
<dbReference type="Proteomes" id="UP000515152">
    <property type="component" value="Chromosome 20"/>
</dbReference>
<comment type="subcellular location">
    <subcellularLocation>
        <location evidence="1">Cytoplasm</location>
    </subcellularLocation>
</comment>
<dbReference type="InterPro" id="IPR041569">
    <property type="entry name" value="AAA_lid_3"/>
</dbReference>
<dbReference type="SUPFAM" id="SSF50692">
    <property type="entry name" value="ADC-like"/>
    <property type="match status" value="1"/>
</dbReference>
<dbReference type="SUPFAM" id="SSF52540">
    <property type="entry name" value="P-loop containing nucleoside triphosphate hydrolases"/>
    <property type="match status" value="2"/>
</dbReference>
<evidence type="ECO:0000256" key="10">
    <source>
        <dbReference type="SAM" id="MobiDB-lite"/>
    </source>
</evidence>
<feature type="compositionally biased region" description="Basic residues" evidence="10">
    <location>
        <begin position="1"/>
        <end position="11"/>
    </location>
</feature>
<dbReference type="InterPro" id="IPR003593">
    <property type="entry name" value="AAA+_ATPase"/>
</dbReference>
<dbReference type="KEGG" id="char:105901751"/>
<dbReference type="GeneID" id="105901751"/>
<dbReference type="RefSeq" id="XP_031443468.1">
    <property type="nucleotide sequence ID" value="XM_031587608.2"/>
</dbReference>
<keyword evidence="4" id="KW-0677">Repeat</keyword>
<dbReference type="GO" id="GO:0016887">
    <property type="term" value="F:ATP hydrolysis activity"/>
    <property type="evidence" value="ECO:0007669"/>
    <property type="project" value="InterPro"/>
</dbReference>
<dbReference type="PANTHER" id="PTHR23077:SF27">
    <property type="entry name" value="ATPASE FAMILY GENE 2 PROTEIN HOMOLOG A"/>
    <property type="match status" value="1"/>
</dbReference>
<evidence type="ECO:0000256" key="1">
    <source>
        <dbReference type="ARBA" id="ARBA00004496"/>
    </source>
</evidence>